<feature type="domain" description="HTH CENPB-type" evidence="3">
    <location>
        <begin position="30"/>
        <end position="105"/>
    </location>
</feature>
<dbReference type="EMBL" id="KE720818">
    <property type="protein sequence ID" value="ERF75185.1"/>
    <property type="molecule type" value="Genomic_DNA"/>
</dbReference>
<dbReference type="HOGENOM" id="CLU_013929_4_3_1"/>
<evidence type="ECO:0000313" key="5">
    <source>
        <dbReference type="Proteomes" id="UP000019373"/>
    </source>
</evidence>
<evidence type="ECO:0000259" key="3">
    <source>
        <dbReference type="PROSITE" id="PS51253"/>
    </source>
</evidence>
<keyword evidence="1" id="KW-0238">DNA-binding</keyword>
<reference evidence="5" key="1">
    <citation type="journal article" date="2014" name="BMC Genomics">
        <title>Genome characteristics reveal the impact of lichenization on lichen-forming fungus Endocarpon pusillum Hedwig (Verrucariales, Ascomycota).</title>
        <authorList>
            <person name="Wang Y.-Y."/>
            <person name="Liu B."/>
            <person name="Zhang X.-Y."/>
            <person name="Zhou Q.-M."/>
            <person name="Zhang T."/>
            <person name="Li H."/>
            <person name="Yu Y.-F."/>
            <person name="Zhang X.-L."/>
            <person name="Hao X.-Y."/>
            <person name="Wang M."/>
            <person name="Wang L."/>
            <person name="Wei J.-C."/>
        </authorList>
    </citation>
    <scope>NUCLEOTIDE SEQUENCE [LARGE SCALE GENOMIC DNA]</scope>
    <source>
        <strain evidence="5">Z07020 / HMAS-L-300199</strain>
    </source>
</reference>
<dbReference type="GeneID" id="19241169"/>
<dbReference type="OrthoDB" id="4491199at2759"/>
<organism evidence="4 5">
    <name type="scientific">Endocarpon pusillum (strain Z07020 / HMAS-L-300199)</name>
    <name type="common">Lichen-forming fungus</name>
    <dbReference type="NCBI Taxonomy" id="1263415"/>
    <lineage>
        <taxon>Eukaryota</taxon>
        <taxon>Fungi</taxon>
        <taxon>Dikarya</taxon>
        <taxon>Ascomycota</taxon>
        <taxon>Pezizomycotina</taxon>
        <taxon>Eurotiomycetes</taxon>
        <taxon>Chaetothyriomycetidae</taxon>
        <taxon>Verrucariales</taxon>
        <taxon>Verrucariaceae</taxon>
        <taxon>Endocarpon</taxon>
    </lineage>
</organism>
<dbReference type="PROSITE" id="PS51253">
    <property type="entry name" value="HTH_CENPB"/>
    <property type="match status" value="1"/>
</dbReference>
<dbReference type="OMA" id="PTENRIC"/>
<accession>U1HWP4</accession>
<dbReference type="eggNOG" id="KOG3105">
    <property type="taxonomic scope" value="Eukaryota"/>
</dbReference>
<proteinExistence type="predicted"/>
<gene>
    <name evidence="4" type="ORF">EPUS_06225</name>
</gene>
<keyword evidence="5" id="KW-1185">Reference proteome</keyword>
<dbReference type="InterPro" id="IPR004875">
    <property type="entry name" value="DDE_SF_endonuclease_dom"/>
</dbReference>
<keyword evidence="2" id="KW-0175">Coiled coil</keyword>
<dbReference type="PANTHER" id="PTHR19303">
    <property type="entry name" value="TRANSPOSON"/>
    <property type="match status" value="1"/>
</dbReference>
<evidence type="ECO:0000256" key="1">
    <source>
        <dbReference type="ARBA" id="ARBA00023125"/>
    </source>
</evidence>
<dbReference type="RefSeq" id="XP_007787532.1">
    <property type="nucleotide sequence ID" value="XM_007789342.1"/>
</dbReference>
<dbReference type="InterPro" id="IPR050863">
    <property type="entry name" value="CenT-Element_Derived"/>
</dbReference>
<evidence type="ECO:0000313" key="4">
    <source>
        <dbReference type="EMBL" id="ERF75185.1"/>
    </source>
</evidence>
<name>U1HWP4_ENDPU</name>
<dbReference type="PANTHER" id="PTHR19303:SF74">
    <property type="entry name" value="POGO TRANSPOSABLE ELEMENT WITH KRAB DOMAIN"/>
    <property type="match status" value="1"/>
</dbReference>
<dbReference type="AlphaFoldDB" id="U1HWP4"/>
<dbReference type="InterPro" id="IPR006600">
    <property type="entry name" value="HTH_CenpB_DNA-bd_dom"/>
</dbReference>
<dbReference type="Proteomes" id="UP000019373">
    <property type="component" value="Unassembled WGS sequence"/>
</dbReference>
<evidence type="ECO:0000256" key="2">
    <source>
        <dbReference type="SAM" id="Coils"/>
    </source>
</evidence>
<dbReference type="Pfam" id="PF03184">
    <property type="entry name" value="DDE_1"/>
    <property type="match status" value="1"/>
</dbReference>
<dbReference type="GO" id="GO:0005634">
    <property type="term" value="C:nucleus"/>
    <property type="evidence" value="ECO:0007669"/>
    <property type="project" value="TreeGrafter"/>
</dbReference>
<feature type="coiled-coil region" evidence="2">
    <location>
        <begin position="387"/>
        <end position="442"/>
    </location>
</feature>
<dbReference type="GO" id="GO:0003677">
    <property type="term" value="F:DNA binding"/>
    <property type="evidence" value="ECO:0007669"/>
    <property type="project" value="UniProtKB-KW"/>
</dbReference>
<sequence length="463" mass="53040">MTARKAAKIYNCAPSTITRRLQGVTKSKRLSGAKQQLLTPIEEQTIVKWVIQYYQWGLPLGLKQIRQFATAILLRKYPQPQGSDHPLGQSWHRRLLNRNPQIKRVVARGLDRMRASATLKIETLNEYFELYNSLRQKYKIEAEDIYNMDEKGFCIGAIQRSYVFILVTEKEAFLRQDGEYRLLILDGHESHCTLEFIEFCVEKKIILLVLPPHTTHVLQPLDVAIFQPLSKYYSVEIENHSREKHYWLEKDDFIVYYQIARQKALRERNILSAWRTTGLLPYDPQVVISKLSNRAVTPPPTTQMQLVVNGSPLGLLVGASDDYIAKATQAIKDSMIGSPAERTIRTIEYLNANNAILSKTNAQLVATARTRQQVKKGKQTLGKARLLDKEAADAKRAEIEAKEAADIAHRVAMDQKKKEQMLKKAQQEAEKAEKAVQRAIAKDMREINVEMARMARVNPKLFT</sequence>
<protein>
    <recommendedName>
        <fullName evidence="3">HTH CENPB-type domain-containing protein</fullName>
    </recommendedName>
</protein>